<proteinExistence type="predicted"/>
<reference evidence="1 2" key="1">
    <citation type="submission" date="2007-08" db="EMBL/GenBank/DDBJ databases">
        <title>Complete sequence of Roseiflexus castenholzii DSM 13941.</title>
        <authorList>
            <consortium name="US DOE Joint Genome Institute"/>
            <person name="Copeland A."/>
            <person name="Lucas S."/>
            <person name="Lapidus A."/>
            <person name="Barry K."/>
            <person name="Glavina del Rio T."/>
            <person name="Dalin E."/>
            <person name="Tice H."/>
            <person name="Pitluck S."/>
            <person name="Thompson L.S."/>
            <person name="Brettin T."/>
            <person name="Bruce D."/>
            <person name="Detter J.C."/>
            <person name="Han C."/>
            <person name="Tapia R."/>
            <person name="Schmutz J."/>
            <person name="Larimer F."/>
            <person name="Land M."/>
            <person name="Hauser L."/>
            <person name="Kyrpides N."/>
            <person name="Mikhailova N."/>
            <person name="Bryant D.A."/>
            <person name="Hanada S."/>
            <person name="Tsukatani Y."/>
            <person name="Richardson P."/>
        </authorList>
    </citation>
    <scope>NUCLEOTIDE SEQUENCE [LARGE SCALE GENOMIC DNA]</scope>
    <source>
        <strain evidence="2">DSM 13941 / HLO8</strain>
    </source>
</reference>
<gene>
    <name evidence="1" type="ordered locus">Rcas_2445</name>
</gene>
<dbReference type="HOGENOM" id="CLU_1389305_0_0_0"/>
<keyword evidence="2" id="KW-1185">Reference proteome</keyword>
<evidence type="ECO:0000313" key="2">
    <source>
        <dbReference type="Proteomes" id="UP000000263"/>
    </source>
</evidence>
<accession>A7NLX7</accession>
<evidence type="ECO:0000313" key="1">
    <source>
        <dbReference type="EMBL" id="ABU58525.1"/>
    </source>
</evidence>
<organism evidence="1 2">
    <name type="scientific">Roseiflexus castenholzii (strain DSM 13941 / HLO8)</name>
    <dbReference type="NCBI Taxonomy" id="383372"/>
    <lineage>
        <taxon>Bacteria</taxon>
        <taxon>Bacillati</taxon>
        <taxon>Chloroflexota</taxon>
        <taxon>Chloroflexia</taxon>
        <taxon>Chloroflexales</taxon>
        <taxon>Roseiflexineae</taxon>
        <taxon>Roseiflexaceae</taxon>
        <taxon>Roseiflexus</taxon>
    </lineage>
</organism>
<dbReference type="STRING" id="383372.Rcas_2445"/>
<dbReference type="OrthoDB" id="9799230at2"/>
<dbReference type="EMBL" id="CP000804">
    <property type="protein sequence ID" value="ABU58525.1"/>
    <property type="molecule type" value="Genomic_DNA"/>
</dbReference>
<dbReference type="KEGG" id="rca:Rcas_2445"/>
<dbReference type="AlphaFoldDB" id="A7NLX7"/>
<sequence>MRISLWRRLWLLTGMALRHSSTRRARFVAGTDRLSIADTNNHAIRIPDVQSGEVITLVVRDIERLRTALIADGWVPTIMPPIAVAPGEGRTALDIVLPPGYKVNDLAPSSVRWSIDGGITLPADADRSLAGIRFPLELSATCTAAGTLTAEIALIYCEATKPKVCLIAEVRLVAPFTVANHGAPVLALRSTLSFRP</sequence>
<dbReference type="Proteomes" id="UP000000263">
    <property type="component" value="Chromosome"/>
</dbReference>
<protein>
    <submittedName>
        <fullName evidence="1">Uncharacterized protein</fullName>
    </submittedName>
</protein>
<dbReference type="RefSeq" id="WP_012120949.1">
    <property type="nucleotide sequence ID" value="NC_009767.1"/>
</dbReference>
<name>A7NLX7_ROSCS</name>
<dbReference type="eggNOG" id="COG3391">
    <property type="taxonomic scope" value="Bacteria"/>
</dbReference>